<evidence type="ECO:0000256" key="9">
    <source>
        <dbReference type="ARBA" id="ARBA00022989"/>
    </source>
</evidence>
<dbReference type="Pfam" id="PF02790">
    <property type="entry name" value="COX2_TM"/>
    <property type="match status" value="1"/>
</dbReference>
<dbReference type="OrthoDB" id="9781261at2"/>
<dbReference type="NCBIfam" id="TIGR02866">
    <property type="entry name" value="CoxB"/>
    <property type="match status" value="1"/>
</dbReference>
<dbReference type="InterPro" id="IPR011759">
    <property type="entry name" value="Cyt_c_oxidase_su2_TM_dom"/>
</dbReference>
<keyword evidence="18" id="KW-0732">Signal</keyword>
<dbReference type="PROSITE" id="PS50999">
    <property type="entry name" value="COX2_TM"/>
    <property type="match status" value="1"/>
</dbReference>
<evidence type="ECO:0000256" key="14">
    <source>
        <dbReference type="RuleBase" id="RU000456"/>
    </source>
</evidence>
<dbReference type="SUPFAM" id="SSF81464">
    <property type="entry name" value="Cytochrome c oxidase subunit II-like, transmembrane region"/>
    <property type="match status" value="1"/>
</dbReference>
<feature type="chain" id="PRO_5012060343" description="Cytochrome c oxidase subunit 2" evidence="18">
    <location>
        <begin position="18"/>
        <end position="386"/>
    </location>
</feature>
<evidence type="ECO:0000256" key="1">
    <source>
        <dbReference type="ARBA" id="ARBA00004141"/>
    </source>
</evidence>
<feature type="transmembrane region" description="Helical" evidence="17">
    <location>
        <begin position="147"/>
        <end position="168"/>
    </location>
</feature>
<evidence type="ECO:0000256" key="16">
    <source>
        <dbReference type="SAM" id="MobiDB-lite"/>
    </source>
</evidence>
<dbReference type="Proteomes" id="UP000197290">
    <property type="component" value="Unassembled WGS sequence"/>
</dbReference>
<feature type="domain" description="Cytochrome oxidase subunit II transmembrane region profile" evidence="20">
    <location>
        <begin position="79"/>
        <end position="175"/>
    </location>
</feature>
<dbReference type="GO" id="GO:0004129">
    <property type="term" value="F:cytochrome-c oxidase activity"/>
    <property type="evidence" value="ECO:0007669"/>
    <property type="project" value="UniProtKB-EC"/>
</dbReference>
<keyword evidence="6 15" id="KW-0479">Metal-binding</keyword>
<feature type="compositionally biased region" description="Low complexity" evidence="16">
    <location>
        <begin position="340"/>
        <end position="355"/>
    </location>
</feature>
<evidence type="ECO:0000313" key="21">
    <source>
        <dbReference type="EMBL" id="OWK30322.1"/>
    </source>
</evidence>
<keyword evidence="10 15" id="KW-0186">Copper</keyword>
<protein>
    <recommendedName>
        <fullName evidence="15">Cytochrome c oxidase subunit 2</fullName>
        <ecNumber evidence="15">7.1.1.9</ecNumber>
    </recommendedName>
</protein>
<dbReference type="Pfam" id="PF00116">
    <property type="entry name" value="COX2"/>
    <property type="match status" value="1"/>
</dbReference>
<keyword evidence="4 14" id="KW-0679">Respiratory chain</keyword>
<dbReference type="InterPro" id="IPR008972">
    <property type="entry name" value="Cupredoxin"/>
</dbReference>
<keyword evidence="8 14" id="KW-0249">Electron transport</keyword>
<evidence type="ECO:0000256" key="18">
    <source>
        <dbReference type="SAM" id="SignalP"/>
    </source>
</evidence>
<comment type="subcellular location">
    <subcellularLocation>
        <location evidence="14">Cell membrane</location>
        <topology evidence="14">Multi-pass membrane protein</topology>
    </subcellularLocation>
    <subcellularLocation>
        <location evidence="1">Membrane</location>
        <topology evidence="1">Multi-pass membrane protein</topology>
    </subcellularLocation>
</comment>
<keyword evidence="21" id="KW-0560">Oxidoreductase</keyword>
<dbReference type="GO" id="GO:0016491">
    <property type="term" value="F:oxidoreductase activity"/>
    <property type="evidence" value="ECO:0007669"/>
    <property type="project" value="UniProtKB-KW"/>
</dbReference>
<evidence type="ECO:0000256" key="7">
    <source>
        <dbReference type="ARBA" id="ARBA00022967"/>
    </source>
</evidence>
<keyword evidence="9 17" id="KW-1133">Transmembrane helix</keyword>
<keyword evidence="22" id="KW-1185">Reference proteome</keyword>
<evidence type="ECO:0000256" key="2">
    <source>
        <dbReference type="ARBA" id="ARBA00007866"/>
    </source>
</evidence>
<keyword evidence="3 14" id="KW-0813">Transport</keyword>
<dbReference type="EMBL" id="NBBI01000003">
    <property type="protein sequence ID" value="OWK30322.1"/>
    <property type="molecule type" value="Genomic_DNA"/>
</dbReference>
<evidence type="ECO:0000256" key="15">
    <source>
        <dbReference type="RuleBase" id="RU004024"/>
    </source>
</evidence>
<dbReference type="InterPro" id="IPR001505">
    <property type="entry name" value="Copper_CuA"/>
</dbReference>
<dbReference type="RefSeq" id="WP_088367319.1">
    <property type="nucleotide sequence ID" value="NZ_NBBI01000003.1"/>
</dbReference>
<comment type="catalytic activity">
    <reaction evidence="13 15">
        <text>4 Fe(II)-[cytochrome c] + O2 + 8 H(+)(in) = 4 Fe(III)-[cytochrome c] + 2 H2O + 4 H(+)(out)</text>
        <dbReference type="Rhea" id="RHEA:11436"/>
        <dbReference type="Rhea" id="RHEA-COMP:10350"/>
        <dbReference type="Rhea" id="RHEA-COMP:14399"/>
        <dbReference type="ChEBI" id="CHEBI:15377"/>
        <dbReference type="ChEBI" id="CHEBI:15378"/>
        <dbReference type="ChEBI" id="CHEBI:15379"/>
        <dbReference type="ChEBI" id="CHEBI:29033"/>
        <dbReference type="ChEBI" id="CHEBI:29034"/>
        <dbReference type="EC" id="7.1.1.9"/>
    </reaction>
</comment>
<dbReference type="PRINTS" id="PR01166">
    <property type="entry name" value="CYCOXIDASEII"/>
</dbReference>
<evidence type="ECO:0000256" key="3">
    <source>
        <dbReference type="ARBA" id="ARBA00022448"/>
    </source>
</evidence>
<evidence type="ECO:0000259" key="19">
    <source>
        <dbReference type="PROSITE" id="PS50857"/>
    </source>
</evidence>
<keyword evidence="5 14" id="KW-0812">Transmembrane</keyword>
<dbReference type="InterPro" id="IPR045187">
    <property type="entry name" value="CcO_II"/>
</dbReference>
<feature type="region of interest" description="Disordered" evidence="16">
    <location>
        <begin position="322"/>
        <end position="386"/>
    </location>
</feature>
<dbReference type="GO" id="GO:0005507">
    <property type="term" value="F:copper ion binding"/>
    <property type="evidence" value="ECO:0007669"/>
    <property type="project" value="InterPro"/>
</dbReference>
<evidence type="ECO:0000256" key="6">
    <source>
        <dbReference type="ARBA" id="ARBA00022723"/>
    </source>
</evidence>
<evidence type="ECO:0000259" key="20">
    <source>
        <dbReference type="PROSITE" id="PS50999"/>
    </source>
</evidence>
<dbReference type="SUPFAM" id="SSF49503">
    <property type="entry name" value="Cupredoxins"/>
    <property type="match status" value="1"/>
</dbReference>
<dbReference type="PROSITE" id="PS00078">
    <property type="entry name" value="COX2"/>
    <property type="match status" value="1"/>
</dbReference>
<evidence type="ECO:0000256" key="4">
    <source>
        <dbReference type="ARBA" id="ARBA00022660"/>
    </source>
</evidence>
<name>A0A245ZKQ5_9SPHN</name>
<reference evidence="21 22" key="1">
    <citation type="submission" date="2017-03" db="EMBL/GenBank/DDBJ databases">
        <title>Genome sequence of Sphingomonas dokdonensis DSM 21029.</title>
        <authorList>
            <person name="Poehlein A."/>
            <person name="Wuebbeler J.H."/>
            <person name="Steinbuechel A."/>
            <person name="Daniel R."/>
        </authorList>
    </citation>
    <scope>NUCLEOTIDE SEQUENCE [LARGE SCALE GENOMIC DNA]</scope>
    <source>
        <strain evidence="21 22">DSM 21029</strain>
    </source>
</reference>
<dbReference type="InterPro" id="IPR036257">
    <property type="entry name" value="Cyt_c_oxidase_su2_TM_sf"/>
</dbReference>
<keyword evidence="11 17" id="KW-0472">Membrane</keyword>
<feature type="transmembrane region" description="Helical" evidence="17">
    <location>
        <begin position="105"/>
        <end position="126"/>
    </location>
</feature>
<dbReference type="CDD" id="cd13912">
    <property type="entry name" value="CcO_II_C"/>
    <property type="match status" value="1"/>
</dbReference>
<dbReference type="Gene3D" id="1.10.287.90">
    <property type="match status" value="1"/>
</dbReference>
<accession>A0A245ZKQ5</accession>
<evidence type="ECO:0000256" key="11">
    <source>
        <dbReference type="ARBA" id="ARBA00023136"/>
    </source>
</evidence>
<evidence type="ECO:0000256" key="17">
    <source>
        <dbReference type="SAM" id="Phobius"/>
    </source>
</evidence>
<comment type="similarity">
    <text evidence="2 14">Belongs to the cytochrome c oxidase subunit 2 family.</text>
</comment>
<keyword evidence="7" id="KW-1278">Translocase</keyword>
<dbReference type="InterPro" id="IPR014222">
    <property type="entry name" value="Cyt_c_oxidase_su2"/>
</dbReference>
<dbReference type="AlphaFoldDB" id="A0A245ZKQ5"/>
<feature type="compositionally biased region" description="Polar residues" evidence="16">
    <location>
        <begin position="357"/>
        <end position="375"/>
    </location>
</feature>
<feature type="domain" description="Cytochrome oxidase subunit II copper A binding" evidence="19">
    <location>
        <begin position="177"/>
        <end position="319"/>
    </location>
</feature>
<sequence>MKSVFKGLMLAAGLAMAGLAPAAAQPAATGGGAAGAPTEAAAIGNSANVTERAPDVAPAAPGAATADSVPLTAHPVIGQPTDRLMSIQPQVTKNGERAMGFHNNILLPLIVVICLFVLALLVWVAIRYRQAANPVPSKTSHNTMIEVVWTLAPVLILVAIAVPSIGLLSAQFKPAPAGAVTLKAIGNQWYWSYQYPDHGGIEITANMLKERSEVAPGERFRTDADGPRLLATDNRVVLPVGVPIRLITTANDVIHSWAMPAFWIKLDAVPGRLNETSFTIEKPGVYYGQCSELCGARHAFMPITVEAVSPAQFAAWIREKGGSMPGAGQPSSAAIPQPGADNSASAAAEAAAADNLTGPTENATVEPATSPQGATANPGGTGDSGR</sequence>
<dbReference type="PANTHER" id="PTHR22888:SF9">
    <property type="entry name" value="CYTOCHROME C OXIDASE SUBUNIT 2"/>
    <property type="match status" value="1"/>
</dbReference>
<dbReference type="GO" id="GO:0005886">
    <property type="term" value="C:plasma membrane"/>
    <property type="evidence" value="ECO:0007669"/>
    <property type="project" value="UniProtKB-SubCell"/>
</dbReference>
<evidence type="ECO:0000256" key="5">
    <source>
        <dbReference type="ARBA" id="ARBA00022692"/>
    </source>
</evidence>
<evidence type="ECO:0000313" key="22">
    <source>
        <dbReference type="Proteomes" id="UP000197290"/>
    </source>
</evidence>
<evidence type="ECO:0000256" key="10">
    <source>
        <dbReference type="ARBA" id="ARBA00023008"/>
    </source>
</evidence>
<dbReference type="GO" id="GO:0042773">
    <property type="term" value="P:ATP synthesis coupled electron transport"/>
    <property type="evidence" value="ECO:0007669"/>
    <property type="project" value="TreeGrafter"/>
</dbReference>
<dbReference type="InterPro" id="IPR034210">
    <property type="entry name" value="CcO_II_C"/>
</dbReference>
<evidence type="ECO:0000256" key="8">
    <source>
        <dbReference type="ARBA" id="ARBA00022982"/>
    </source>
</evidence>
<comment type="function">
    <text evidence="12 15">Subunits I and II form the functional core of the enzyme complex. Electrons originating in cytochrome c are transferred via heme a and Cu(A) to the binuclear center formed by heme a3 and Cu(B).</text>
</comment>
<evidence type="ECO:0000256" key="13">
    <source>
        <dbReference type="ARBA" id="ARBA00047816"/>
    </source>
</evidence>
<comment type="caution">
    <text evidence="21">The sequence shown here is derived from an EMBL/GenBank/DDBJ whole genome shotgun (WGS) entry which is preliminary data.</text>
</comment>
<dbReference type="InterPro" id="IPR002429">
    <property type="entry name" value="CcO_II-like_C"/>
</dbReference>
<dbReference type="PROSITE" id="PS50857">
    <property type="entry name" value="COX2_CUA"/>
    <property type="match status" value="1"/>
</dbReference>
<dbReference type="EC" id="7.1.1.9" evidence="15"/>
<dbReference type="Gene3D" id="2.60.40.420">
    <property type="entry name" value="Cupredoxins - blue copper proteins"/>
    <property type="match status" value="1"/>
</dbReference>
<comment type="cofactor">
    <cofactor evidence="15">
        <name>Cu cation</name>
        <dbReference type="ChEBI" id="CHEBI:23378"/>
    </cofactor>
    <text evidence="15">Binds a copper A center.</text>
</comment>
<evidence type="ECO:0000256" key="12">
    <source>
        <dbReference type="ARBA" id="ARBA00024688"/>
    </source>
</evidence>
<organism evidence="21 22">
    <name type="scientific">Sphingomonas dokdonensis</name>
    <dbReference type="NCBI Taxonomy" id="344880"/>
    <lineage>
        <taxon>Bacteria</taxon>
        <taxon>Pseudomonadati</taxon>
        <taxon>Pseudomonadota</taxon>
        <taxon>Alphaproteobacteria</taxon>
        <taxon>Sphingomonadales</taxon>
        <taxon>Sphingomonadaceae</taxon>
        <taxon>Sphingomonas</taxon>
    </lineage>
</organism>
<gene>
    <name evidence="21" type="primary">ctaC_1</name>
    <name evidence="21" type="ORF">SPDO_20070</name>
</gene>
<feature type="signal peptide" evidence="18">
    <location>
        <begin position="1"/>
        <end position="17"/>
    </location>
</feature>
<dbReference type="PANTHER" id="PTHR22888">
    <property type="entry name" value="CYTOCHROME C OXIDASE, SUBUNIT II"/>
    <property type="match status" value="1"/>
</dbReference>
<proteinExistence type="inferred from homology"/>